<dbReference type="InterPro" id="IPR051694">
    <property type="entry name" value="Immunoregulatory_rcpt-like"/>
</dbReference>
<sequence>MSLPATTALPDLKARHQRFFRNRQRGVRRRGDDGLVKPSDDDSVSGDDSPSDDDAISTGIKIIASTSAVTSSQATLAITTAAPLAVTTSSSVVTTSVQTTTSKQSTTNVQATTSIQSTTSVQAITAVTTLTSVQTLTKETALLQSSAPMAIPATTPAPEVLGTSTSSFPTTSSERQLVATTPAEAVGLGSVDSPTATKMGGGAIAGVVFGVLVGVLAAVLLLWLCVRRSRKHQQGDEFNEKGAGLGAFSGLGNFRRKARSIERSTESRIWGGASSSGPRTEAGEIPAYAPAFMQPGGIHAPSNLERGGVGGSLLSEQLQPTTRPYTSRISDPRAPPISPPPPISKDTGREEVAMSDDGLERPSTRWFARDSVSSVPRFRDIKSWARDQTTRTASKLSSSASSVQTGVPNMPTGPYNQM</sequence>
<dbReference type="Proteomes" id="UP000254866">
    <property type="component" value="Unassembled WGS sequence"/>
</dbReference>
<evidence type="ECO:0000313" key="8">
    <source>
        <dbReference type="Proteomes" id="UP000254866"/>
    </source>
</evidence>
<accession>A0A370TGZ5</accession>
<feature type="compositionally biased region" description="Basic residues" evidence="5">
    <location>
        <begin position="15"/>
        <end position="28"/>
    </location>
</feature>
<evidence type="ECO:0008006" key="9">
    <source>
        <dbReference type="Google" id="ProtNLM"/>
    </source>
</evidence>
<dbReference type="AlphaFoldDB" id="A0A370TGZ5"/>
<dbReference type="PANTHER" id="PTHR15549:SF30">
    <property type="entry name" value="MID2 DOMAIN-CONTAINING PROTEIN"/>
    <property type="match status" value="1"/>
</dbReference>
<evidence type="ECO:0000256" key="5">
    <source>
        <dbReference type="SAM" id="MobiDB-lite"/>
    </source>
</evidence>
<feature type="region of interest" description="Disordered" evidence="5">
    <location>
        <begin position="296"/>
        <end position="361"/>
    </location>
</feature>
<keyword evidence="4 6" id="KW-0472">Membrane</keyword>
<keyword evidence="3 6" id="KW-1133">Transmembrane helix</keyword>
<keyword evidence="8" id="KW-1185">Reference proteome</keyword>
<feature type="transmembrane region" description="Helical" evidence="6">
    <location>
        <begin position="203"/>
        <end position="226"/>
    </location>
</feature>
<evidence type="ECO:0000256" key="6">
    <source>
        <dbReference type="SAM" id="Phobius"/>
    </source>
</evidence>
<evidence type="ECO:0000313" key="7">
    <source>
        <dbReference type="EMBL" id="RDL34475.1"/>
    </source>
</evidence>
<feature type="compositionally biased region" description="Polar residues" evidence="5">
    <location>
        <begin position="314"/>
        <end position="325"/>
    </location>
</feature>
<evidence type="ECO:0000256" key="3">
    <source>
        <dbReference type="ARBA" id="ARBA00022989"/>
    </source>
</evidence>
<dbReference type="OrthoDB" id="10667059at2759"/>
<evidence type="ECO:0000256" key="2">
    <source>
        <dbReference type="ARBA" id="ARBA00022692"/>
    </source>
</evidence>
<comment type="subcellular location">
    <subcellularLocation>
        <location evidence="1">Membrane</location>
        <topology evidence="1">Single-pass membrane protein</topology>
    </subcellularLocation>
</comment>
<feature type="compositionally biased region" description="Pro residues" evidence="5">
    <location>
        <begin position="333"/>
        <end position="343"/>
    </location>
</feature>
<reference evidence="7 8" key="1">
    <citation type="journal article" date="2018" name="IMA Fungus">
        <title>IMA Genome-F 9: Draft genome sequence of Annulohypoxylon stygium, Aspergillus mulundensis, Berkeleyomyces basicola (syn. Thielaviopsis basicola), Ceratocystis smalleyi, two Cercospora beticola strains, Coleophoma cylindrospora, Fusarium fracticaudum, Phialophora cf. hyalina, and Morchella septimelata.</title>
        <authorList>
            <person name="Wingfield B.D."/>
            <person name="Bills G.F."/>
            <person name="Dong Y."/>
            <person name="Huang W."/>
            <person name="Nel W.J."/>
            <person name="Swalarsk-Parry B.S."/>
            <person name="Vaghefi N."/>
            <person name="Wilken P.M."/>
            <person name="An Z."/>
            <person name="de Beer Z.W."/>
            <person name="De Vos L."/>
            <person name="Chen L."/>
            <person name="Duong T.A."/>
            <person name="Gao Y."/>
            <person name="Hammerbacher A."/>
            <person name="Kikkert J.R."/>
            <person name="Li Y."/>
            <person name="Li H."/>
            <person name="Li K."/>
            <person name="Li Q."/>
            <person name="Liu X."/>
            <person name="Ma X."/>
            <person name="Naidoo K."/>
            <person name="Pethybridge S.J."/>
            <person name="Sun J."/>
            <person name="Steenkamp E.T."/>
            <person name="van der Nest M.A."/>
            <person name="van Wyk S."/>
            <person name="Wingfield M.J."/>
            <person name="Xiong C."/>
            <person name="Yue Q."/>
            <person name="Zhang X."/>
        </authorList>
    </citation>
    <scope>NUCLEOTIDE SEQUENCE [LARGE SCALE GENOMIC DNA]</scope>
    <source>
        <strain evidence="7 8">BP 5553</strain>
    </source>
</reference>
<feature type="region of interest" description="Disordered" evidence="5">
    <location>
        <begin position="262"/>
        <end position="283"/>
    </location>
</feature>
<dbReference type="RefSeq" id="XP_031867457.1">
    <property type="nucleotide sequence ID" value="XM_032016226.1"/>
</dbReference>
<dbReference type="PANTHER" id="PTHR15549">
    <property type="entry name" value="PAIRED IMMUNOGLOBULIN-LIKE TYPE 2 RECEPTOR"/>
    <property type="match status" value="1"/>
</dbReference>
<dbReference type="GO" id="GO:0071944">
    <property type="term" value="C:cell periphery"/>
    <property type="evidence" value="ECO:0007669"/>
    <property type="project" value="UniProtKB-ARBA"/>
</dbReference>
<dbReference type="GeneID" id="43600452"/>
<dbReference type="GO" id="GO:0016020">
    <property type="term" value="C:membrane"/>
    <property type="evidence" value="ECO:0007669"/>
    <property type="project" value="UniProtKB-SubCell"/>
</dbReference>
<dbReference type="EMBL" id="NPIC01000007">
    <property type="protein sequence ID" value="RDL34475.1"/>
    <property type="molecule type" value="Genomic_DNA"/>
</dbReference>
<feature type="region of interest" description="Disordered" evidence="5">
    <location>
        <begin position="1"/>
        <end position="53"/>
    </location>
</feature>
<keyword evidence="2 6" id="KW-0812">Transmembrane</keyword>
<gene>
    <name evidence="7" type="ORF">BP5553_07603</name>
</gene>
<name>A0A370TGZ5_9HELO</name>
<feature type="compositionally biased region" description="Basic and acidic residues" evidence="5">
    <location>
        <begin position="29"/>
        <end position="40"/>
    </location>
</feature>
<evidence type="ECO:0000256" key="4">
    <source>
        <dbReference type="ARBA" id="ARBA00023136"/>
    </source>
</evidence>
<feature type="region of interest" description="Disordered" evidence="5">
    <location>
        <begin position="386"/>
        <end position="418"/>
    </location>
</feature>
<proteinExistence type="predicted"/>
<feature type="compositionally biased region" description="Acidic residues" evidence="5">
    <location>
        <begin position="41"/>
        <end position="53"/>
    </location>
</feature>
<protein>
    <recommendedName>
        <fullName evidence="9">Mid2 domain-containing protein</fullName>
    </recommendedName>
</protein>
<comment type="caution">
    <text evidence="7">The sequence shown here is derived from an EMBL/GenBank/DDBJ whole genome shotgun (WGS) entry which is preliminary data.</text>
</comment>
<organism evidence="7 8">
    <name type="scientific">Venustampulla echinocandica</name>
    <dbReference type="NCBI Taxonomy" id="2656787"/>
    <lineage>
        <taxon>Eukaryota</taxon>
        <taxon>Fungi</taxon>
        <taxon>Dikarya</taxon>
        <taxon>Ascomycota</taxon>
        <taxon>Pezizomycotina</taxon>
        <taxon>Leotiomycetes</taxon>
        <taxon>Helotiales</taxon>
        <taxon>Pleuroascaceae</taxon>
        <taxon>Venustampulla</taxon>
    </lineage>
</organism>
<feature type="compositionally biased region" description="Low complexity" evidence="5">
    <location>
        <begin position="393"/>
        <end position="402"/>
    </location>
</feature>
<evidence type="ECO:0000256" key="1">
    <source>
        <dbReference type="ARBA" id="ARBA00004167"/>
    </source>
</evidence>
<feature type="compositionally biased region" description="Basic and acidic residues" evidence="5">
    <location>
        <begin position="346"/>
        <end position="361"/>
    </location>
</feature>